<dbReference type="Proteomes" id="UP001181313">
    <property type="component" value="Unassembled WGS sequence"/>
</dbReference>
<evidence type="ECO:0000313" key="3">
    <source>
        <dbReference type="Proteomes" id="UP001181313"/>
    </source>
</evidence>
<feature type="domain" description="Transposase putative helix-turn-helix" evidence="1">
    <location>
        <begin position="6"/>
        <end position="24"/>
    </location>
</feature>
<sequence length="25" mass="2903">MATTHVKRAFKYRFYPTDAQAAELS</sequence>
<keyword evidence="3" id="KW-1185">Reference proteome</keyword>
<dbReference type="Pfam" id="PF12323">
    <property type="entry name" value="HTH_OrfB_IS605"/>
    <property type="match status" value="1"/>
</dbReference>
<dbReference type="InterPro" id="IPR021027">
    <property type="entry name" value="Transposase_put_HTH"/>
</dbReference>
<accession>A0ABU3IA77</accession>
<protein>
    <submittedName>
        <fullName evidence="2">Helix-turn-helix domain-containing protein</fullName>
    </submittedName>
</protein>
<dbReference type="EMBL" id="JAVSGH010000160">
    <property type="protein sequence ID" value="MDT3728996.1"/>
    <property type="molecule type" value="Genomic_DNA"/>
</dbReference>
<name>A0ABU3IA77_9ACTN</name>
<evidence type="ECO:0000259" key="1">
    <source>
        <dbReference type="Pfam" id="PF12323"/>
    </source>
</evidence>
<dbReference type="RefSeq" id="WP_337675495.1">
    <property type="nucleotide sequence ID" value="NZ_JAVSGH010000160.1"/>
</dbReference>
<evidence type="ECO:0000313" key="2">
    <source>
        <dbReference type="EMBL" id="MDT3728996.1"/>
    </source>
</evidence>
<feature type="non-terminal residue" evidence="2">
    <location>
        <position position="25"/>
    </location>
</feature>
<comment type="caution">
    <text evidence="2">The sequence shown here is derived from an EMBL/GenBank/DDBJ whole genome shotgun (WGS) entry which is preliminary data.</text>
</comment>
<proteinExistence type="predicted"/>
<organism evidence="2 3">
    <name type="scientific">Streptomyces althioticus subsp. attaecolombicae</name>
    <dbReference type="NCBI Taxonomy" id="3075534"/>
    <lineage>
        <taxon>Bacteria</taxon>
        <taxon>Bacillati</taxon>
        <taxon>Actinomycetota</taxon>
        <taxon>Actinomycetes</taxon>
        <taxon>Kitasatosporales</taxon>
        <taxon>Streptomycetaceae</taxon>
        <taxon>Streptomyces</taxon>
        <taxon>Streptomyces althioticus group</taxon>
    </lineage>
</organism>
<gene>
    <name evidence="2" type="ORF">ROS62_30700</name>
</gene>
<reference evidence="2" key="1">
    <citation type="submission" date="2024-05" db="EMBL/GenBank/DDBJ databases">
        <title>30 novel species of actinomycetes from the DSMZ collection.</title>
        <authorList>
            <person name="Nouioui I."/>
        </authorList>
    </citation>
    <scope>NUCLEOTIDE SEQUENCE</scope>
    <source>
        <strain evidence="2">DSM 41972</strain>
    </source>
</reference>